<accession>A0A915I6K6</accession>
<dbReference type="WBParaSite" id="nRc.2.0.1.t09773-RA">
    <property type="protein sequence ID" value="nRc.2.0.1.t09773-RA"/>
    <property type="gene ID" value="nRc.2.0.1.g09773"/>
</dbReference>
<evidence type="ECO:0000313" key="3">
    <source>
        <dbReference type="WBParaSite" id="nRc.2.0.1.t09773-RA"/>
    </source>
</evidence>
<evidence type="ECO:0000256" key="1">
    <source>
        <dbReference type="SAM" id="SignalP"/>
    </source>
</evidence>
<evidence type="ECO:0000313" key="2">
    <source>
        <dbReference type="Proteomes" id="UP000887565"/>
    </source>
</evidence>
<reference evidence="3" key="1">
    <citation type="submission" date="2022-11" db="UniProtKB">
        <authorList>
            <consortium name="WormBaseParasite"/>
        </authorList>
    </citation>
    <scope>IDENTIFICATION</scope>
</reference>
<organism evidence="2 3">
    <name type="scientific">Romanomermis culicivorax</name>
    <name type="common">Nematode worm</name>
    <dbReference type="NCBI Taxonomy" id="13658"/>
    <lineage>
        <taxon>Eukaryota</taxon>
        <taxon>Metazoa</taxon>
        <taxon>Ecdysozoa</taxon>
        <taxon>Nematoda</taxon>
        <taxon>Enoplea</taxon>
        <taxon>Dorylaimia</taxon>
        <taxon>Mermithida</taxon>
        <taxon>Mermithoidea</taxon>
        <taxon>Mermithidae</taxon>
        <taxon>Romanomermis</taxon>
    </lineage>
</organism>
<protein>
    <submittedName>
        <fullName evidence="3">Uncharacterized protein</fullName>
    </submittedName>
</protein>
<keyword evidence="2" id="KW-1185">Reference proteome</keyword>
<dbReference type="Proteomes" id="UP000887565">
    <property type="component" value="Unplaced"/>
</dbReference>
<feature type="chain" id="PRO_5036696247" evidence="1">
    <location>
        <begin position="22"/>
        <end position="108"/>
    </location>
</feature>
<proteinExistence type="predicted"/>
<feature type="signal peptide" evidence="1">
    <location>
        <begin position="1"/>
        <end position="21"/>
    </location>
</feature>
<sequence length="108" mass="12130">MALTLLIISCIMTGCMPLAKARRRYKDLDENSTNNTALGVEQKKLDQEQIIPETSEMERIEITIEDSLIIILYDKSIPRIMNNPGLPSSGSVIFINFWLPGTCLKSNT</sequence>
<dbReference type="AlphaFoldDB" id="A0A915I6K6"/>
<keyword evidence="1" id="KW-0732">Signal</keyword>
<name>A0A915I6K6_ROMCU</name>